<sequence>MCPGTHGRERTAIVDAVRPDVPGKHPAPVRVVARWQHRGMTPRSRHLSTVIARPVADVYAFVADPANLPRWAPGLGTSVVHDGDDWYVETPQGRARVRFAPLNPFGVLDHEVLTPTGQTVHVPLRAIADGDGCEVVFTLRPAPGMTDADLDRDEALVTADLARLREILEGAVPAGDAPR</sequence>
<dbReference type="InterPro" id="IPR023393">
    <property type="entry name" value="START-like_dom_sf"/>
</dbReference>
<proteinExistence type="predicted"/>
<dbReference type="InterPro" id="IPR019587">
    <property type="entry name" value="Polyketide_cyclase/dehydratase"/>
</dbReference>
<dbReference type="Proteomes" id="UP000618382">
    <property type="component" value="Unassembled WGS sequence"/>
</dbReference>
<dbReference type="Gene3D" id="3.30.530.20">
    <property type="match status" value="1"/>
</dbReference>
<comment type="caution">
    <text evidence="1">The sequence shown here is derived from an EMBL/GenBank/DDBJ whole genome shotgun (WGS) entry which is preliminary data.</text>
</comment>
<protein>
    <recommendedName>
        <fullName evidence="3">Polyketide cyclase</fullName>
    </recommendedName>
</protein>
<keyword evidence="2" id="KW-1185">Reference proteome</keyword>
<evidence type="ECO:0000313" key="2">
    <source>
        <dbReference type="Proteomes" id="UP000618382"/>
    </source>
</evidence>
<dbReference type="EMBL" id="BONN01000002">
    <property type="protein sequence ID" value="GIG31989.1"/>
    <property type="molecule type" value="Genomic_DNA"/>
</dbReference>
<evidence type="ECO:0008006" key="3">
    <source>
        <dbReference type="Google" id="ProtNLM"/>
    </source>
</evidence>
<accession>A0ABQ4D8E7</accession>
<dbReference type="SUPFAM" id="SSF55961">
    <property type="entry name" value="Bet v1-like"/>
    <property type="match status" value="1"/>
</dbReference>
<reference evidence="1 2" key="1">
    <citation type="submission" date="2021-01" db="EMBL/GenBank/DDBJ databases">
        <title>Whole genome shotgun sequence of Cellulomonas oligotrophica NBRC 109435.</title>
        <authorList>
            <person name="Komaki H."/>
            <person name="Tamura T."/>
        </authorList>
    </citation>
    <scope>NUCLEOTIDE SEQUENCE [LARGE SCALE GENOMIC DNA]</scope>
    <source>
        <strain evidence="1 2">NBRC 109435</strain>
    </source>
</reference>
<gene>
    <name evidence="1" type="ORF">Col01nite_11480</name>
</gene>
<name>A0ABQ4D8E7_9CELL</name>
<evidence type="ECO:0000313" key="1">
    <source>
        <dbReference type="EMBL" id="GIG31989.1"/>
    </source>
</evidence>
<organism evidence="1 2">
    <name type="scientific">Cellulomonas oligotrophica</name>
    <dbReference type="NCBI Taxonomy" id="931536"/>
    <lineage>
        <taxon>Bacteria</taxon>
        <taxon>Bacillati</taxon>
        <taxon>Actinomycetota</taxon>
        <taxon>Actinomycetes</taxon>
        <taxon>Micrococcales</taxon>
        <taxon>Cellulomonadaceae</taxon>
        <taxon>Cellulomonas</taxon>
    </lineage>
</organism>
<dbReference type="Pfam" id="PF10604">
    <property type="entry name" value="Polyketide_cyc2"/>
    <property type="match status" value="1"/>
</dbReference>